<reference evidence="5" key="1">
    <citation type="submission" date="2016-11" db="UniProtKB">
        <authorList>
            <consortium name="WormBaseParasite"/>
        </authorList>
    </citation>
    <scope>IDENTIFICATION</scope>
</reference>
<sequence length="517" mass="58665">MIVAAKILRIIQTIFAWILDPLGPFHIPPPDSFPIFDETESWHNTLEAMWNVRYLKGVIKKTRKFETGQLLILLNRTSENPVDLRLLLKHAVTFADKVYNIRGVAATLPGTTELQMVELDNMTPTTVPAEPYHIYLVILVRKTFLCTPSRSTDPLLESELVPVESRSYGRVSRMDGEEDMRIVIIDLMNPDSVPQGPMHLYLLVLIRRRMLSYEMGKNNNAYSKNLNQLYSFKLFFISTGNNFLPAPVFKDISAYKARKVFGGVSHGSNDPETVKGLSTVFSKVKGFKQYWYTVKNRLKFYVATYGNPTWFVMFNPKDCSKKRTEEAGTFWEHDPVLQPDGREYQHRGTQHICCCFRDRQMQSSQPAVLLSAPTGLAAIPINGQTIHSLLGIGGNTLSDSTYEGLPDEQRDLRRTMFVNVKLLILDEVSMVGAIMLRKISNRLQEIMGSDKDFGGLNMLLLGDLCQLPPVKSAPVFKGISAYKARKVFGGVSHGSNLWHNFQYVELTQNVRQKDDEE</sequence>
<organism evidence="4 5">
    <name type="scientific">Caenorhabditis tropicalis</name>
    <dbReference type="NCBI Taxonomy" id="1561998"/>
    <lineage>
        <taxon>Eukaryota</taxon>
        <taxon>Metazoa</taxon>
        <taxon>Ecdysozoa</taxon>
        <taxon>Nematoda</taxon>
        <taxon>Chromadorea</taxon>
        <taxon>Rhabditida</taxon>
        <taxon>Rhabditina</taxon>
        <taxon>Rhabditomorpha</taxon>
        <taxon>Rhabditoidea</taxon>
        <taxon>Rhabditidae</taxon>
        <taxon>Peloderinae</taxon>
        <taxon>Caenorhabditis</taxon>
    </lineage>
</organism>
<keyword evidence="1" id="KW-0233">DNA recombination</keyword>
<dbReference type="PANTHER" id="PTHR47642">
    <property type="entry name" value="ATP-DEPENDENT DNA HELICASE"/>
    <property type="match status" value="1"/>
</dbReference>
<dbReference type="GO" id="GO:0006310">
    <property type="term" value="P:DNA recombination"/>
    <property type="evidence" value="ECO:0007669"/>
    <property type="project" value="UniProtKB-KW"/>
</dbReference>
<dbReference type="InterPro" id="IPR051055">
    <property type="entry name" value="PIF1_helicase"/>
</dbReference>
<evidence type="ECO:0000313" key="5">
    <source>
        <dbReference type="WBParaSite" id="Csp11.Scaffold518.g2768.t2"/>
    </source>
</evidence>
<dbReference type="InterPro" id="IPR027417">
    <property type="entry name" value="P-loop_NTPase"/>
</dbReference>
<proteinExistence type="inferred from homology"/>
<feature type="signal peptide" evidence="2">
    <location>
        <begin position="1"/>
        <end position="16"/>
    </location>
</feature>
<dbReference type="GO" id="GO:0006281">
    <property type="term" value="P:DNA repair"/>
    <property type="evidence" value="ECO:0007669"/>
    <property type="project" value="UniProtKB-KW"/>
</dbReference>
<keyword evidence="1" id="KW-0547">Nucleotide-binding</keyword>
<name>A0A1I7T641_9PELO</name>
<evidence type="ECO:0000256" key="2">
    <source>
        <dbReference type="SAM" id="SignalP"/>
    </source>
</evidence>
<dbReference type="AlphaFoldDB" id="A0A1I7T641"/>
<dbReference type="GO" id="GO:0000723">
    <property type="term" value="P:telomere maintenance"/>
    <property type="evidence" value="ECO:0007669"/>
    <property type="project" value="InterPro"/>
</dbReference>
<feature type="domain" description="DNA helicase Pif1-like DEAD-box helicase" evidence="3">
    <location>
        <begin position="360"/>
        <end position="515"/>
    </location>
</feature>
<comment type="catalytic activity">
    <reaction evidence="1">
        <text>ATP + H2O = ADP + phosphate + H(+)</text>
        <dbReference type="Rhea" id="RHEA:13065"/>
        <dbReference type="ChEBI" id="CHEBI:15377"/>
        <dbReference type="ChEBI" id="CHEBI:15378"/>
        <dbReference type="ChEBI" id="CHEBI:30616"/>
        <dbReference type="ChEBI" id="CHEBI:43474"/>
        <dbReference type="ChEBI" id="CHEBI:456216"/>
        <dbReference type="EC" id="5.6.2.3"/>
    </reaction>
</comment>
<evidence type="ECO:0000259" key="3">
    <source>
        <dbReference type="Pfam" id="PF05970"/>
    </source>
</evidence>
<dbReference type="GO" id="GO:0016887">
    <property type="term" value="F:ATP hydrolysis activity"/>
    <property type="evidence" value="ECO:0007669"/>
    <property type="project" value="RHEA"/>
</dbReference>
<keyword evidence="2" id="KW-0732">Signal</keyword>
<dbReference type="EC" id="5.6.2.3" evidence="1"/>
<protein>
    <recommendedName>
        <fullName evidence="1">ATP-dependent DNA helicase</fullName>
        <ecNumber evidence="1">5.6.2.3</ecNumber>
    </recommendedName>
</protein>
<dbReference type="PANTHER" id="PTHR47642:SF5">
    <property type="entry name" value="ATP-DEPENDENT DNA HELICASE"/>
    <property type="match status" value="1"/>
</dbReference>
<dbReference type="GO" id="GO:0005524">
    <property type="term" value="F:ATP binding"/>
    <property type="evidence" value="ECO:0007669"/>
    <property type="project" value="UniProtKB-KW"/>
</dbReference>
<keyword evidence="1" id="KW-0347">Helicase</keyword>
<dbReference type="STRING" id="1561998.A0A1I7T641"/>
<evidence type="ECO:0000313" key="4">
    <source>
        <dbReference type="Proteomes" id="UP000095282"/>
    </source>
</evidence>
<dbReference type="Proteomes" id="UP000095282">
    <property type="component" value="Unplaced"/>
</dbReference>
<dbReference type="WBParaSite" id="Csp11.Scaffold518.g2768.t2">
    <property type="protein sequence ID" value="Csp11.Scaffold518.g2768.t2"/>
    <property type="gene ID" value="Csp11.Scaffold518.g2768"/>
</dbReference>
<feature type="chain" id="PRO_5009307084" description="ATP-dependent DNA helicase" evidence="2">
    <location>
        <begin position="17"/>
        <end position="517"/>
    </location>
</feature>
<dbReference type="GO" id="GO:0043139">
    <property type="term" value="F:5'-3' DNA helicase activity"/>
    <property type="evidence" value="ECO:0007669"/>
    <property type="project" value="UniProtKB-EC"/>
</dbReference>
<dbReference type="Pfam" id="PF05970">
    <property type="entry name" value="PIF1"/>
    <property type="match status" value="1"/>
</dbReference>
<evidence type="ECO:0000256" key="1">
    <source>
        <dbReference type="RuleBase" id="RU363044"/>
    </source>
</evidence>
<dbReference type="Gene3D" id="3.40.50.300">
    <property type="entry name" value="P-loop containing nucleotide triphosphate hydrolases"/>
    <property type="match status" value="1"/>
</dbReference>
<keyword evidence="1" id="KW-0378">Hydrolase</keyword>
<keyword evidence="1" id="KW-0227">DNA damage</keyword>
<dbReference type="InterPro" id="IPR010285">
    <property type="entry name" value="DNA_helicase_pif1-like_DEAD"/>
</dbReference>
<comment type="similarity">
    <text evidence="1">Belongs to the helicase family.</text>
</comment>
<dbReference type="SUPFAM" id="SSF52540">
    <property type="entry name" value="P-loop containing nucleoside triphosphate hydrolases"/>
    <property type="match status" value="1"/>
</dbReference>
<keyword evidence="1" id="KW-0234">DNA repair</keyword>
<keyword evidence="1" id="KW-0067">ATP-binding</keyword>
<comment type="cofactor">
    <cofactor evidence="1">
        <name>Mg(2+)</name>
        <dbReference type="ChEBI" id="CHEBI:18420"/>
    </cofactor>
</comment>
<keyword evidence="4" id="KW-1185">Reference proteome</keyword>
<accession>A0A1I7T641</accession>